<keyword evidence="3" id="KW-1185">Reference proteome</keyword>
<feature type="domain" description="Multi-ubiquitin" evidence="1">
    <location>
        <begin position="10"/>
        <end position="80"/>
    </location>
</feature>
<sequence>MSNSKEKKEVTIFINGEPHEVEKDEITYDEVVTLAFPDFPQHPERTYSVTYERGQGNKPTGILSPGGTVKVKEGMRFKVKHTGQS</sequence>
<reference evidence="3" key="2">
    <citation type="journal article" date="2020" name="Antonie Van Leeuwenhoek">
        <title>Labilibaculum antarcticum sp. nov., a novel facultative anaerobic, psychrotorelant bacterium isolated from marine sediment of Antarctica.</title>
        <authorList>
            <person name="Watanabe M."/>
            <person name="Kojima H."/>
            <person name="Fukui M."/>
        </authorList>
    </citation>
    <scope>NUCLEOTIDE SEQUENCE [LARGE SCALE GENOMIC DNA]</scope>
    <source>
        <strain evidence="3">SPP2</strain>
    </source>
</reference>
<dbReference type="Proteomes" id="UP000218267">
    <property type="component" value="Chromosome"/>
</dbReference>
<dbReference type="AlphaFoldDB" id="A0A1Y1CP70"/>
<dbReference type="EMBL" id="AP018042">
    <property type="protein sequence ID" value="BAX81752.1"/>
    <property type="molecule type" value="Genomic_DNA"/>
</dbReference>
<gene>
    <name evidence="2" type="ORF">ALGA_3454</name>
</gene>
<dbReference type="RefSeq" id="WP_162845482.1">
    <property type="nucleotide sequence ID" value="NZ_AP018042.1"/>
</dbReference>
<organism evidence="2 3">
    <name type="scientific">Labilibaculum antarcticum</name>
    <dbReference type="NCBI Taxonomy" id="1717717"/>
    <lineage>
        <taxon>Bacteria</taxon>
        <taxon>Pseudomonadati</taxon>
        <taxon>Bacteroidota</taxon>
        <taxon>Bacteroidia</taxon>
        <taxon>Marinilabiliales</taxon>
        <taxon>Marinifilaceae</taxon>
        <taxon>Labilibaculum</taxon>
    </lineage>
</organism>
<protein>
    <recommendedName>
        <fullName evidence="1">Multi-ubiquitin domain-containing protein</fullName>
    </recommendedName>
</protein>
<dbReference type="Pfam" id="PF14452">
    <property type="entry name" value="Multi_ubiq"/>
    <property type="match status" value="1"/>
</dbReference>
<evidence type="ECO:0000259" key="1">
    <source>
        <dbReference type="Pfam" id="PF14452"/>
    </source>
</evidence>
<dbReference type="KEGG" id="mbas:ALGA_3454"/>
<accession>A0A1Y1CP70</accession>
<reference evidence="2 3" key="1">
    <citation type="journal article" date="2018" name="Mar. Genomics">
        <title>Complete genome sequence of Marinifilaceae bacterium strain SPP2, isolated from the Antarctic marine sediment.</title>
        <authorList>
            <person name="Watanabe M."/>
            <person name="Kojima H."/>
            <person name="Fukui M."/>
        </authorList>
    </citation>
    <scope>NUCLEOTIDE SEQUENCE [LARGE SCALE GENOMIC DNA]</scope>
    <source>
        <strain evidence="2 3">SPP2</strain>
    </source>
</reference>
<proteinExistence type="predicted"/>
<dbReference type="InterPro" id="IPR027802">
    <property type="entry name" value="Multi-ubiquitin_dom"/>
</dbReference>
<evidence type="ECO:0000313" key="3">
    <source>
        <dbReference type="Proteomes" id="UP000218267"/>
    </source>
</evidence>
<evidence type="ECO:0000313" key="2">
    <source>
        <dbReference type="EMBL" id="BAX81752.1"/>
    </source>
</evidence>
<name>A0A1Y1CP70_9BACT</name>